<evidence type="ECO:0000259" key="14">
    <source>
        <dbReference type="PROSITE" id="PS51229"/>
    </source>
</evidence>
<feature type="region of interest" description="Disordered" evidence="13">
    <location>
        <begin position="115"/>
        <end position="141"/>
    </location>
</feature>
<evidence type="ECO:0000256" key="8">
    <source>
        <dbReference type="ARBA" id="ARBA00023159"/>
    </source>
</evidence>
<dbReference type="GO" id="GO:0006325">
    <property type="term" value="P:chromatin organization"/>
    <property type="evidence" value="ECO:0007669"/>
    <property type="project" value="UniProtKB-KW"/>
</dbReference>
<keyword evidence="9" id="KW-0804">Transcription</keyword>
<dbReference type="InterPro" id="IPR015943">
    <property type="entry name" value="WD40/YVTN_repeat-like_dom_sf"/>
</dbReference>
<dbReference type="Gene3D" id="2.130.10.10">
    <property type="entry name" value="YVTN repeat-like/Quinoprotein amine dehydrogenase"/>
    <property type="match status" value="1"/>
</dbReference>
<dbReference type="FunFam" id="1.10.238.10:FF:000030">
    <property type="entry name" value="DCN1-like protein"/>
    <property type="match status" value="1"/>
</dbReference>
<dbReference type="FunFam" id="1.20.960.30:FF:000001">
    <property type="entry name" value="F-box-like/WD repeat-containing protein TBL1XR1"/>
    <property type="match status" value="1"/>
</dbReference>
<dbReference type="PROSITE" id="PS50896">
    <property type="entry name" value="LISH"/>
    <property type="match status" value="1"/>
</dbReference>
<dbReference type="InterPro" id="IPR009060">
    <property type="entry name" value="UBA-like_sf"/>
</dbReference>
<sequence>MSISSDEVNFLVYRYLQESGFSHSAFTFGIESHISQSNINGALVPPAALISIIQKGLQYVEAEVSINEDGTLFDGRPIESLSLIDAVMPDVVQTRQQVYKDKLAQQQAAAASSTTAAAAAKNGENTANGEENGSHTLSNHHSDIMEVDRAVEIPASKAMVLRGHESEVFICAWNPVSDLLASGSGDSTARIWNLSESSAGGSTQLVLRHCIREGGQDVPSNKDVTSLDWNSEGTLLATGSYDGFARIWTKDGNLASTLGQHKGPIFALKWNKKGNFILSAGVDKTTIIWDAHTGEAKQQFPFHSAPALDVDWQSNNTFASCSTDMCIHVCKLGQDRPVKTFQGHTNEVNAIKWDPTGNLLASCSDDMTLKLWSMKQDTCVHDLQAHSKEIYTIKWSPTGPGTNNPNANLMLASASFDSTVRLWDAERGACIHTLTKHQEPVYSVAFSPDGRHLASGSFDKCVHIWNTQSGALVNSYRGTGGIFEVCWNSTGDKVGASASDGSNKLKSSQKDKVRQFMIFTQSNEKTALNCLSQNDWKLDVATDNFFQNPDLYIHNLKGTLDRKKLEQLYNRYRDPQDDNKIGIDGIQQFCDDLGLDPASVSVLLIAWKFRAATQCEFSKQEFMEGMAEQGCDSIEKLKAQLPRMEQELKDQGKFKDFYQFTFNFAKNPGQKGLDLEMAIAYWNLILAGRFKFLDLWNKFLLEHHKRSIPKDTWNLLLDFSTMITDDMSNYDEEGAWPVLIDDFVEFARPYIGTKSTAV</sequence>
<keyword evidence="7" id="KW-0805">Transcription regulation</keyword>
<evidence type="ECO:0000256" key="12">
    <source>
        <dbReference type="PROSITE-ProRule" id="PRU00221"/>
    </source>
</evidence>
<dbReference type="PROSITE" id="PS00678">
    <property type="entry name" value="WD_REPEATS_1"/>
    <property type="match status" value="3"/>
</dbReference>
<feature type="repeat" description="WD" evidence="12">
    <location>
        <begin position="224"/>
        <end position="248"/>
    </location>
</feature>
<dbReference type="PROSITE" id="PS50294">
    <property type="entry name" value="WD_REPEATS_REGION"/>
    <property type="match status" value="6"/>
</dbReference>
<dbReference type="CDD" id="cd00200">
    <property type="entry name" value="WD40"/>
    <property type="match status" value="1"/>
</dbReference>
<keyword evidence="8" id="KW-0010">Activator</keyword>
<dbReference type="InterPro" id="IPR042460">
    <property type="entry name" value="DCN1-like_PONY"/>
</dbReference>
<evidence type="ECO:0000256" key="13">
    <source>
        <dbReference type="SAM" id="MobiDB-lite"/>
    </source>
</evidence>
<feature type="repeat" description="WD" evidence="12">
    <location>
        <begin position="383"/>
        <end position="433"/>
    </location>
</feature>
<dbReference type="AlphaFoldDB" id="A0A8C1KYE2"/>
<dbReference type="SMART" id="SM00320">
    <property type="entry name" value="WD40"/>
    <property type="match status" value="8"/>
</dbReference>
<dbReference type="FunFam" id="1.10.8.10:FF:000021">
    <property type="entry name" value="DCN1-like protein"/>
    <property type="match status" value="1"/>
</dbReference>
<evidence type="ECO:0000313" key="15">
    <source>
        <dbReference type="Ensembl" id="ENSCCRP00010052177.1"/>
    </source>
</evidence>
<dbReference type="InterPro" id="IPR011047">
    <property type="entry name" value="Quinoprotein_ADH-like_sf"/>
</dbReference>
<dbReference type="CDD" id="cd14411">
    <property type="entry name" value="UBA_DCNL1"/>
    <property type="match status" value="1"/>
</dbReference>
<dbReference type="InterPro" id="IPR001680">
    <property type="entry name" value="WD40_rpt"/>
</dbReference>
<evidence type="ECO:0000256" key="1">
    <source>
        <dbReference type="ARBA" id="ARBA00004123"/>
    </source>
</evidence>
<proteinExistence type="inferred from homology"/>
<dbReference type="Ensembl" id="ENSCCRT00010057232.1">
    <property type="protein sequence ID" value="ENSCCRP00010052177.1"/>
    <property type="gene ID" value="ENSCCRG00010022002.1"/>
</dbReference>
<gene>
    <name evidence="15" type="primary">LOC109081100</name>
</gene>
<name>A0A8C1KYE2_CYPCA</name>
<comment type="subcellular location">
    <subcellularLocation>
        <location evidence="1">Nucleus</location>
    </subcellularLocation>
</comment>
<evidence type="ECO:0000256" key="2">
    <source>
        <dbReference type="ARBA" id="ARBA00022491"/>
    </source>
</evidence>
<evidence type="ECO:0000256" key="5">
    <source>
        <dbReference type="ARBA" id="ARBA00022786"/>
    </source>
</evidence>
<dbReference type="Pfam" id="PF08513">
    <property type="entry name" value="LisH"/>
    <property type="match status" value="1"/>
</dbReference>
<keyword evidence="5" id="KW-0833">Ubl conjugation pathway</keyword>
<evidence type="ECO:0000256" key="9">
    <source>
        <dbReference type="ARBA" id="ARBA00023163"/>
    </source>
</evidence>
<keyword evidence="16" id="KW-1185">Reference proteome</keyword>
<dbReference type="Gene3D" id="1.10.238.200">
    <property type="entry name" value="Cullin, PONY binding domain"/>
    <property type="match status" value="1"/>
</dbReference>
<dbReference type="Gene3D" id="1.20.960.30">
    <property type="match status" value="1"/>
</dbReference>
<dbReference type="InterPro" id="IPR005176">
    <property type="entry name" value="PONY_dom"/>
</dbReference>
<dbReference type="InterPro" id="IPR020472">
    <property type="entry name" value="WD40_PAC1"/>
</dbReference>
<dbReference type="PANTHER" id="PTHR22846">
    <property type="entry name" value="WD40 REPEAT PROTEIN"/>
    <property type="match status" value="1"/>
</dbReference>
<organism evidence="15 16">
    <name type="scientific">Cyprinus carpio</name>
    <name type="common">Common carp</name>
    <dbReference type="NCBI Taxonomy" id="7962"/>
    <lineage>
        <taxon>Eukaryota</taxon>
        <taxon>Metazoa</taxon>
        <taxon>Chordata</taxon>
        <taxon>Craniata</taxon>
        <taxon>Vertebrata</taxon>
        <taxon>Euteleostomi</taxon>
        <taxon>Actinopterygii</taxon>
        <taxon>Neopterygii</taxon>
        <taxon>Teleostei</taxon>
        <taxon>Ostariophysi</taxon>
        <taxon>Cypriniformes</taxon>
        <taxon>Cyprinidae</taxon>
        <taxon>Cyprininae</taxon>
        <taxon>Cyprinus</taxon>
    </lineage>
</organism>
<dbReference type="GO" id="GO:0000976">
    <property type="term" value="F:transcription cis-regulatory region binding"/>
    <property type="evidence" value="ECO:0007669"/>
    <property type="project" value="UniProtKB-ARBA"/>
</dbReference>
<reference evidence="15" key="1">
    <citation type="submission" date="2025-08" db="UniProtKB">
        <authorList>
            <consortium name="Ensembl"/>
        </authorList>
    </citation>
    <scope>IDENTIFICATION</scope>
</reference>
<evidence type="ECO:0000313" key="16">
    <source>
        <dbReference type="Proteomes" id="UP000694427"/>
    </source>
</evidence>
<dbReference type="PROSITE" id="PS51229">
    <property type="entry name" value="DCUN1"/>
    <property type="match status" value="1"/>
</dbReference>
<evidence type="ECO:0000256" key="10">
    <source>
        <dbReference type="ARBA" id="ARBA00023242"/>
    </source>
</evidence>
<reference evidence="15" key="2">
    <citation type="submission" date="2025-09" db="UniProtKB">
        <authorList>
            <consortium name="Ensembl"/>
        </authorList>
    </citation>
    <scope>IDENTIFICATION</scope>
</reference>
<feature type="domain" description="DCUN1" evidence="14">
    <location>
        <begin position="560"/>
        <end position="748"/>
    </location>
</feature>
<dbReference type="Gene3D" id="1.10.8.10">
    <property type="entry name" value="DNA helicase RuvA subunit, C-terminal domain"/>
    <property type="match status" value="1"/>
</dbReference>
<keyword evidence="3 12" id="KW-0853">WD repeat</keyword>
<dbReference type="SUPFAM" id="SSF46934">
    <property type="entry name" value="UBA-like"/>
    <property type="match status" value="1"/>
</dbReference>
<feature type="compositionally biased region" description="Low complexity" evidence="13">
    <location>
        <begin position="115"/>
        <end position="131"/>
    </location>
</feature>
<feature type="repeat" description="WD" evidence="12">
    <location>
        <begin position="434"/>
        <end position="475"/>
    </location>
</feature>
<protein>
    <submittedName>
        <fullName evidence="15">DCN1-like protein 1</fullName>
    </submittedName>
</protein>
<dbReference type="FunFam" id="1.10.238.200:FF:000001">
    <property type="entry name" value="DCN1-like protein"/>
    <property type="match status" value="1"/>
</dbReference>
<keyword evidence="10" id="KW-0539">Nucleus</keyword>
<comment type="similarity">
    <text evidence="11">Belongs to the WD repeat EBI family.</text>
</comment>
<dbReference type="GO" id="GO:0003714">
    <property type="term" value="F:transcription corepressor activity"/>
    <property type="evidence" value="ECO:0007669"/>
    <property type="project" value="InterPro"/>
</dbReference>
<dbReference type="Pfam" id="PF00400">
    <property type="entry name" value="WD40"/>
    <property type="match status" value="6"/>
</dbReference>
<dbReference type="InterPro" id="IPR006594">
    <property type="entry name" value="LisH"/>
</dbReference>
<dbReference type="SUPFAM" id="SSF50978">
    <property type="entry name" value="WD40 repeat-like"/>
    <property type="match status" value="1"/>
</dbReference>
<dbReference type="InterPro" id="IPR045183">
    <property type="entry name" value="Ebi-like"/>
</dbReference>
<accession>A0A8C1KYE2</accession>
<dbReference type="Proteomes" id="UP000694427">
    <property type="component" value="Unplaced"/>
</dbReference>
<dbReference type="PANTHER" id="PTHR22846:SF40">
    <property type="entry name" value="F-BOX-LIKE_WD REPEAT-CONTAINING PROTEIN TBL1XR1"/>
    <property type="match status" value="1"/>
</dbReference>
<evidence type="ECO:0000256" key="7">
    <source>
        <dbReference type="ARBA" id="ARBA00023015"/>
    </source>
</evidence>
<feature type="repeat" description="WD" evidence="12">
    <location>
        <begin position="258"/>
        <end position="299"/>
    </location>
</feature>
<dbReference type="PRINTS" id="PR00320">
    <property type="entry name" value="GPROTEINBRPT"/>
</dbReference>
<dbReference type="FunFam" id="2.130.10.10:FF:002234">
    <property type="entry name" value="F-box-like/WD repeat-containing protein TBL1XR1"/>
    <property type="match status" value="1"/>
</dbReference>
<keyword evidence="6" id="KW-0156">Chromatin regulator</keyword>
<evidence type="ECO:0000256" key="11">
    <source>
        <dbReference type="ARBA" id="ARBA00025741"/>
    </source>
</evidence>
<dbReference type="Gene3D" id="1.10.238.10">
    <property type="entry name" value="EF-hand"/>
    <property type="match status" value="1"/>
</dbReference>
<dbReference type="GO" id="GO:2000436">
    <property type="term" value="P:positive regulation of protein neddylation"/>
    <property type="evidence" value="ECO:0007669"/>
    <property type="project" value="UniProtKB-ARBA"/>
</dbReference>
<keyword evidence="2" id="KW-0678">Repressor</keyword>
<dbReference type="PROSITE" id="PS50082">
    <property type="entry name" value="WD_REPEATS_2"/>
    <property type="match status" value="6"/>
</dbReference>
<feature type="repeat" description="WD" evidence="12">
    <location>
        <begin position="341"/>
        <end position="382"/>
    </location>
</feature>
<dbReference type="GO" id="GO:0005737">
    <property type="term" value="C:cytoplasm"/>
    <property type="evidence" value="ECO:0007669"/>
    <property type="project" value="UniProtKB-ARBA"/>
</dbReference>
<dbReference type="InterPro" id="IPR019775">
    <property type="entry name" value="WD40_repeat_CS"/>
</dbReference>
<evidence type="ECO:0000256" key="3">
    <source>
        <dbReference type="ARBA" id="ARBA00022574"/>
    </source>
</evidence>
<dbReference type="GO" id="GO:0045944">
    <property type="term" value="P:positive regulation of transcription by RNA polymerase II"/>
    <property type="evidence" value="ECO:0007669"/>
    <property type="project" value="UniProtKB-ARBA"/>
</dbReference>
<dbReference type="SUPFAM" id="SSF50998">
    <property type="entry name" value="Quinoprotein alcohol dehydrogenase-like"/>
    <property type="match status" value="1"/>
</dbReference>
<keyword evidence="4" id="KW-0677">Repeat</keyword>
<dbReference type="GO" id="GO:0097602">
    <property type="term" value="F:cullin family protein binding"/>
    <property type="evidence" value="ECO:0007669"/>
    <property type="project" value="UniProtKB-ARBA"/>
</dbReference>
<dbReference type="SMART" id="SM00667">
    <property type="entry name" value="LisH"/>
    <property type="match status" value="1"/>
</dbReference>
<dbReference type="Pfam" id="PF03556">
    <property type="entry name" value="Cullin_binding"/>
    <property type="match status" value="1"/>
</dbReference>
<feature type="repeat" description="WD" evidence="12">
    <location>
        <begin position="161"/>
        <end position="202"/>
    </location>
</feature>
<evidence type="ECO:0000256" key="6">
    <source>
        <dbReference type="ARBA" id="ARBA00022853"/>
    </source>
</evidence>
<evidence type="ECO:0000256" key="4">
    <source>
        <dbReference type="ARBA" id="ARBA00022737"/>
    </source>
</evidence>
<dbReference type="InterPro" id="IPR036322">
    <property type="entry name" value="WD40_repeat_dom_sf"/>
</dbReference>
<dbReference type="Pfam" id="PF14555">
    <property type="entry name" value="UBA_4"/>
    <property type="match status" value="1"/>
</dbReference>
<dbReference type="GO" id="GO:0000118">
    <property type="term" value="C:histone deacetylase complex"/>
    <property type="evidence" value="ECO:0007669"/>
    <property type="project" value="TreeGrafter"/>
</dbReference>